<proteinExistence type="predicted"/>
<feature type="transmembrane region" description="Helical" evidence="1">
    <location>
        <begin position="20"/>
        <end position="44"/>
    </location>
</feature>
<protein>
    <recommendedName>
        <fullName evidence="4">Yip1 domain-containing protein</fullName>
    </recommendedName>
</protein>
<evidence type="ECO:0000313" key="2">
    <source>
        <dbReference type="EMBL" id="BDS10305.1"/>
    </source>
</evidence>
<evidence type="ECO:0000313" key="3">
    <source>
        <dbReference type="Proteomes" id="UP001060919"/>
    </source>
</evidence>
<dbReference type="EMBL" id="AP026867">
    <property type="protein sequence ID" value="BDS10305.1"/>
    <property type="molecule type" value="Genomic_DNA"/>
</dbReference>
<keyword evidence="1" id="KW-1133">Transmembrane helix</keyword>
<evidence type="ECO:0008006" key="4">
    <source>
        <dbReference type="Google" id="ProtNLM"/>
    </source>
</evidence>
<reference evidence="2" key="1">
    <citation type="submission" date="2022-09" db="EMBL/GenBank/DDBJ databases">
        <title>Aureispira anguillicida sp. nov., isolated from Leptocephalus of Japanese eel Anguilla japonica.</title>
        <authorList>
            <person name="Yuasa K."/>
            <person name="Mekata T."/>
            <person name="Ikunari K."/>
        </authorList>
    </citation>
    <scope>NUCLEOTIDE SEQUENCE</scope>
    <source>
        <strain evidence="2">EL160426</strain>
    </source>
</reference>
<keyword evidence="1" id="KW-0812">Transmembrane</keyword>
<keyword evidence="3" id="KW-1185">Reference proteome</keyword>
<evidence type="ECO:0000256" key="1">
    <source>
        <dbReference type="SAM" id="Phobius"/>
    </source>
</evidence>
<feature type="transmembrane region" description="Helical" evidence="1">
    <location>
        <begin position="65"/>
        <end position="83"/>
    </location>
</feature>
<keyword evidence="1" id="KW-0472">Membrane</keyword>
<dbReference type="AlphaFoldDB" id="A0A915YC12"/>
<sequence>MNDPLDEQLHNPPKSATPSIALPIKGIIQYLLFFLIFLVVYAGIGETFGNLPIGEQKVISIDFRTIFLAGGITLLAVIPNHFLQKQLYLFYQGSIGKTTLTPLLLWCLIIIPYYLFCLWGTILKLTLEKIFLIIFTWGALFSWYVAGCLLISLYFQHQQKLLYASTLFIYWLVTTLLFHFIII</sequence>
<gene>
    <name evidence="2" type="ORF">AsAng_0010130</name>
</gene>
<accession>A0A915YC12</accession>
<organism evidence="2 3">
    <name type="scientific">Aureispira anguillae</name>
    <dbReference type="NCBI Taxonomy" id="2864201"/>
    <lineage>
        <taxon>Bacteria</taxon>
        <taxon>Pseudomonadati</taxon>
        <taxon>Bacteroidota</taxon>
        <taxon>Saprospiria</taxon>
        <taxon>Saprospirales</taxon>
        <taxon>Saprospiraceae</taxon>
        <taxon>Aureispira</taxon>
    </lineage>
</organism>
<feature type="transmembrane region" description="Helical" evidence="1">
    <location>
        <begin position="161"/>
        <end position="182"/>
    </location>
</feature>
<feature type="transmembrane region" description="Helical" evidence="1">
    <location>
        <begin position="103"/>
        <end position="123"/>
    </location>
</feature>
<dbReference type="RefSeq" id="WP_264791628.1">
    <property type="nucleotide sequence ID" value="NZ_AP026867.1"/>
</dbReference>
<dbReference type="KEGG" id="aup:AsAng_0010130"/>
<name>A0A915YC12_9BACT</name>
<feature type="transmembrane region" description="Helical" evidence="1">
    <location>
        <begin position="130"/>
        <end position="155"/>
    </location>
</feature>
<dbReference type="Proteomes" id="UP001060919">
    <property type="component" value="Chromosome"/>
</dbReference>